<proteinExistence type="predicted"/>
<protein>
    <recommendedName>
        <fullName evidence="4">Secreted protein</fullName>
    </recommendedName>
</protein>
<reference evidence="3" key="1">
    <citation type="submission" date="2014-03" db="EMBL/GenBank/DDBJ databases">
        <authorList>
            <person name="Urmite Genomes U."/>
        </authorList>
    </citation>
    <scope>NUCLEOTIDE SEQUENCE [LARGE SCALE GENOMIC DNA]</scope>
    <source>
        <strain evidence="3">HD-03</strain>
    </source>
</reference>
<gene>
    <name evidence="2" type="ORF">BN983_01919</name>
</gene>
<dbReference type="AlphaFoldDB" id="A0A024P4K4"/>
<name>A0A024P4K4_9BACI</name>
<keyword evidence="3" id="KW-1185">Reference proteome</keyword>
<accession>A0A024P4K4</accession>
<feature type="signal peptide" evidence="1">
    <location>
        <begin position="1"/>
        <end position="26"/>
    </location>
</feature>
<evidence type="ECO:0008006" key="4">
    <source>
        <dbReference type="Google" id="ProtNLM"/>
    </source>
</evidence>
<keyword evidence="1" id="KW-0732">Signal</keyword>
<organism evidence="2 3">
    <name type="scientific">Halobacillus karajensis</name>
    <dbReference type="NCBI Taxonomy" id="195088"/>
    <lineage>
        <taxon>Bacteria</taxon>
        <taxon>Bacillati</taxon>
        <taxon>Bacillota</taxon>
        <taxon>Bacilli</taxon>
        <taxon>Bacillales</taxon>
        <taxon>Bacillaceae</taxon>
        <taxon>Halobacillus</taxon>
    </lineage>
</organism>
<evidence type="ECO:0000313" key="2">
    <source>
        <dbReference type="EMBL" id="CDQ23668.1"/>
    </source>
</evidence>
<evidence type="ECO:0000256" key="1">
    <source>
        <dbReference type="SAM" id="SignalP"/>
    </source>
</evidence>
<dbReference type="Proteomes" id="UP000028868">
    <property type="component" value="Unassembled WGS sequence"/>
</dbReference>
<evidence type="ECO:0000313" key="3">
    <source>
        <dbReference type="Proteomes" id="UP000028868"/>
    </source>
</evidence>
<dbReference type="RefSeq" id="WP_035507997.1">
    <property type="nucleotide sequence ID" value="NZ_CCDH010000003.1"/>
</dbReference>
<dbReference type="EMBL" id="CCDI010000002">
    <property type="protein sequence ID" value="CDQ23668.1"/>
    <property type="molecule type" value="Genomic_DNA"/>
</dbReference>
<reference evidence="2 3" key="2">
    <citation type="submission" date="2014-05" db="EMBL/GenBank/DDBJ databases">
        <title>Draft genome sequence of Halobacillus karajensis HK-03.</title>
        <authorList>
            <person name="Khelaifia S."/>
            <person name="Croce O."/>
            <person name="Lagier J.C."/>
            <person name="Raoult D."/>
        </authorList>
    </citation>
    <scope>NUCLEOTIDE SEQUENCE [LARGE SCALE GENOMIC DNA]</scope>
    <source>
        <strain evidence="2 3">HD-03</strain>
    </source>
</reference>
<sequence>MYKKISFLFIFAVLAFGVFNPNIASAKYQCGAYEQKCAEASMSYGDQQYAASSRVYFSYGETIRYDWDNDAPSMQVSFQVYNSSGAPFKRTRSRTGLWK</sequence>
<feature type="chain" id="PRO_5001532309" description="Secreted protein" evidence="1">
    <location>
        <begin position="27"/>
        <end position="99"/>
    </location>
</feature>
<comment type="caution">
    <text evidence="2">The sequence shown here is derived from an EMBL/GenBank/DDBJ whole genome shotgun (WGS) entry which is preliminary data.</text>
</comment>